<evidence type="ECO:0000313" key="2">
    <source>
        <dbReference type="EMBL" id="KAJ8386978.1"/>
    </source>
</evidence>
<name>A0AAD7RMD7_9TELE</name>
<dbReference type="EMBL" id="JAINUG010000219">
    <property type="protein sequence ID" value="KAJ8386978.1"/>
    <property type="molecule type" value="Genomic_DNA"/>
</dbReference>
<feature type="compositionally biased region" description="Polar residues" evidence="1">
    <location>
        <begin position="1"/>
        <end position="15"/>
    </location>
</feature>
<accession>A0AAD7RMD7</accession>
<keyword evidence="3" id="KW-1185">Reference proteome</keyword>
<protein>
    <submittedName>
        <fullName evidence="2">Uncharacterized protein</fullName>
    </submittedName>
</protein>
<gene>
    <name evidence="2" type="ORF">AAFF_G00161550</name>
</gene>
<dbReference type="Proteomes" id="UP001221898">
    <property type="component" value="Unassembled WGS sequence"/>
</dbReference>
<comment type="caution">
    <text evidence="2">The sequence shown here is derived from an EMBL/GenBank/DDBJ whole genome shotgun (WGS) entry which is preliminary data.</text>
</comment>
<sequence>MSSTTDESGCSGNANEQERSRSSYSRRLTLAQQQLARFTDSRSSREQETGTRQQLATFTDSQSRRRRRVPRQQLDRFNSGRRYTVSQIRRERRVLSG</sequence>
<organism evidence="2 3">
    <name type="scientific">Aldrovandia affinis</name>
    <dbReference type="NCBI Taxonomy" id="143900"/>
    <lineage>
        <taxon>Eukaryota</taxon>
        <taxon>Metazoa</taxon>
        <taxon>Chordata</taxon>
        <taxon>Craniata</taxon>
        <taxon>Vertebrata</taxon>
        <taxon>Euteleostomi</taxon>
        <taxon>Actinopterygii</taxon>
        <taxon>Neopterygii</taxon>
        <taxon>Teleostei</taxon>
        <taxon>Notacanthiformes</taxon>
        <taxon>Halosauridae</taxon>
        <taxon>Aldrovandia</taxon>
    </lineage>
</organism>
<feature type="compositionally biased region" description="Basic and acidic residues" evidence="1">
    <location>
        <begin position="39"/>
        <end position="49"/>
    </location>
</feature>
<dbReference type="AlphaFoldDB" id="A0AAD7RMD7"/>
<reference evidence="2" key="1">
    <citation type="journal article" date="2023" name="Science">
        <title>Genome structures resolve the early diversification of teleost fishes.</title>
        <authorList>
            <person name="Parey E."/>
            <person name="Louis A."/>
            <person name="Montfort J."/>
            <person name="Bouchez O."/>
            <person name="Roques C."/>
            <person name="Iampietro C."/>
            <person name="Lluch J."/>
            <person name="Castinel A."/>
            <person name="Donnadieu C."/>
            <person name="Desvignes T."/>
            <person name="Floi Bucao C."/>
            <person name="Jouanno E."/>
            <person name="Wen M."/>
            <person name="Mejri S."/>
            <person name="Dirks R."/>
            <person name="Jansen H."/>
            <person name="Henkel C."/>
            <person name="Chen W.J."/>
            <person name="Zahm M."/>
            <person name="Cabau C."/>
            <person name="Klopp C."/>
            <person name="Thompson A.W."/>
            <person name="Robinson-Rechavi M."/>
            <person name="Braasch I."/>
            <person name="Lecointre G."/>
            <person name="Bobe J."/>
            <person name="Postlethwait J.H."/>
            <person name="Berthelot C."/>
            <person name="Roest Crollius H."/>
            <person name="Guiguen Y."/>
        </authorList>
    </citation>
    <scope>NUCLEOTIDE SEQUENCE</scope>
    <source>
        <strain evidence="2">NC1722</strain>
    </source>
</reference>
<feature type="compositionally biased region" description="Polar residues" evidence="1">
    <location>
        <begin position="50"/>
        <end position="61"/>
    </location>
</feature>
<feature type="region of interest" description="Disordered" evidence="1">
    <location>
        <begin position="1"/>
        <end position="83"/>
    </location>
</feature>
<evidence type="ECO:0000256" key="1">
    <source>
        <dbReference type="SAM" id="MobiDB-lite"/>
    </source>
</evidence>
<evidence type="ECO:0000313" key="3">
    <source>
        <dbReference type="Proteomes" id="UP001221898"/>
    </source>
</evidence>
<proteinExistence type="predicted"/>